<organism evidence="3 4">
    <name type="scientific">Dipteronia dyeriana</name>
    <dbReference type="NCBI Taxonomy" id="168575"/>
    <lineage>
        <taxon>Eukaryota</taxon>
        <taxon>Viridiplantae</taxon>
        <taxon>Streptophyta</taxon>
        <taxon>Embryophyta</taxon>
        <taxon>Tracheophyta</taxon>
        <taxon>Spermatophyta</taxon>
        <taxon>Magnoliopsida</taxon>
        <taxon>eudicotyledons</taxon>
        <taxon>Gunneridae</taxon>
        <taxon>Pentapetalae</taxon>
        <taxon>rosids</taxon>
        <taxon>malvids</taxon>
        <taxon>Sapindales</taxon>
        <taxon>Sapindaceae</taxon>
        <taxon>Hippocastanoideae</taxon>
        <taxon>Acereae</taxon>
        <taxon>Dipteronia</taxon>
    </lineage>
</organism>
<proteinExistence type="predicted"/>
<dbReference type="SUPFAM" id="SSF56219">
    <property type="entry name" value="DNase I-like"/>
    <property type="match status" value="1"/>
</dbReference>
<evidence type="ECO:0000256" key="1">
    <source>
        <dbReference type="SAM" id="MobiDB-lite"/>
    </source>
</evidence>
<feature type="compositionally biased region" description="Basic and acidic residues" evidence="1">
    <location>
        <begin position="108"/>
        <end position="126"/>
    </location>
</feature>
<gene>
    <name evidence="3" type="ORF">Ddye_010521</name>
</gene>
<evidence type="ECO:0000259" key="2">
    <source>
        <dbReference type="Pfam" id="PF13966"/>
    </source>
</evidence>
<dbReference type="Pfam" id="PF13966">
    <property type="entry name" value="zf-RVT"/>
    <property type="match status" value="1"/>
</dbReference>
<reference evidence="3" key="1">
    <citation type="journal article" date="2023" name="Plant J.">
        <title>Genome sequences and population genomics provide insights into the demographic history, inbreeding, and mutation load of two 'living fossil' tree species of Dipteronia.</title>
        <authorList>
            <person name="Feng Y."/>
            <person name="Comes H.P."/>
            <person name="Chen J."/>
            <person name="Zhu S."/>
            <person name="Lu R."/>
            <person name="Zhang X."/>
            <person name="Li P."/>
            <person name="Qiu J."/>
            <person name="Olsen K.M."/>
            <person name="Qiu Y."/>
        </authorList>
    </citation>
    <scope>NUCLEOTIDE SEQUENCE</scope>
    <source>
        <strain evidence="3">KIB01</strain>
    </source>
</reference>
<dbReference type="AlphaFoldDB" id="A0AAD9XDG6"/>
<comment type="caution">
    <text evidence="3">The sequence shown here is derived from an EMBL/GenBank/DDBJ whole genome shotgun (WGS) entry which is preliminary data.</text>
</comment>
<feature type="region of interest" description="Disordered" evidence="1">
    <location>
        <begin position="76"/>
        <end position="128"/>
    </location>
</feature>
<dbReference type="InterPro" id="IPR026960">
    <property type="entry name" value="RVT-Znf"/>
</dbReference>
<protein>
    <recommendedName>
        <fullName evidence="2">Reverse transcriptase zinc-binding domain-containing protein</fullName>
    </recommendedName>
</protein>
<accession>A0AAD9XDG6</accession>
<dbReference type="Proteomes" id="UP001280121">
    <property type="component" value="Unassembled WGS sequence"/>
</dbReference>
<name>A0AAD9XDG6_9ROSI</name>
<sequence length="1243" mass="140248">MLVAIPTGCKISCEIKVKVGMNFFPVSLVVSSVPVSNAWVVNFLELRPSVSNLNIGSKAKRVNFLRLAKENEWYSDAGHGQDSDSMVGKKGVPNKDRDNGKSRVMSSKADRHVSSKKPKSDWKEVGGESEALVKGKGCWIHKPRLYPRYSSRKGSGWIEEGRRNWKKGTREVDDSDSLDFAQLQGDFSKNKVYMGECSKPGLSEDSLFGGLKSTHFRIHKGSGPKEGVNNRPSFNKATKGHVYFDKSEGNCTGSCCGELGNFLERPYPEEGECGGLVNITDTQGLEIVVDLRDKDYGKSVVEAGEYISQLASNAAEEGNVNNVDGDEVIHDELVTHKRTRGKRPDSSLKTHSMQTRRAKSCTGNNVNGNTVGKRVVADKENSKNVNKKEWDLEEEVAKVLETGATLGFDFNGNEVEITEIVAAREREDEGVFNKWWARSFNNFILKAKVVDLPLRGASFTLSNNGVDGTWTRLDRFLVSPIILSWFPNLEQRWFPRTILDHCAITLGTSKVYWGPSLFRFNNEWLEVKDLMSEVHKDWIDCKILGTRSFILQSKLRTSKIKIKKWAACKYKVAASTISVEDCLAKIDEKAVLEGWSKPLSKERLEASSELWKALRLEEQEWHQKSKVKWLLEGDRNMRFFHCIASARRRMNYTENISFDGEFKSNSEEVRKEMAYFFKNLYKNVSWCRPKIFGLPLKKLSVLERVSLEEGFSPYEVWSALSSCDGLSALFKKATEMDLVKGVIFGDNEVHISHLQFADDTILFLQQRVEYLRNARRIMTCLELASGLTINFQKTYIMQVGKGGVGDVDWASVFRCNKASLPISYLGLPLGGRPCSKIFWSDVVQRLENRMAPWKKSFLSEGGRLTLIKSVMSRFYQCQALNEGVRVVMGSGDKASFWIDVLVEGIALNKEVPRVYALASITTGCIRDFRVRVGNQSSSCSRLKGIWKGLCPPKIEIFVWHLLQGRISVRGVLSKFGYAGLNLQCPLCCANVESIDHLFLKCVWPWKLWLCCMEWWGVIFCSSDSLSSWWINWDGLCPNKKSARVRSSLFFAIVWTIWEVRNGVVFKNVEASLIKATDLVRFRVAWWFKHFGKGSEDPITLILLDIEDRCSEVSKVQISNAKEWIPPVGDVLKFNVDGSARCLPGWLLWLKFRLSLRLVNSVSASELAGRYVEIVSDSMTAVSWINCTGLGNINYAQMIYDIRRNLSLHGMATVVFGARSSNSFADMLAKSSSMNGGDVINWSL</sequence>
<evidence type="ECO:0000313" key="3">
    <source>
        <dbReference type="EMBL" id="KAK2657469.1"/>
    </source>
</evidence>
<keyword evidence="4" id="KW-1185">Reference proteome</keyword>
<feature type="region of interest" description="Disordered" evidence="1">
    <location>
        <begin position="337"/>
        <end position="370"/>
    </location>
</feature>
<dbReference type="InterPro" id="IPR036691">
    <property type="entry name" value="Endo/exonu/phosph_ase_sf"/>
</dbReference>
<feature type="domain" description="Reverse transcriptase zinc-binding" evidence="2">
    <location>
        <begin position="938"/>
        <end position="1008"/>
    </location>
</feature>
<dbReference type="PANTHER" id="PTHR33116">
    <property type="entry name" value="REVERSE TRANSCRIPTASE ZINC-BINDING DOMAIN-CONTAINING PROTEIN-RELATED-RELATED"/>
    <property type="match status" value="1"/>
</dbReference>
<dbReference type="EMBL" id="JANJYI010000003">
    <property type="protein sequence ID" value="KAK2657469.1"/>
    <property type="molecule type" value="Genomic_DNA"/>
</dbReference>
<dbReference type="PANTHER" id="PTHR33116:SF75">
    <property type="entry name" value="RIBONUCLEASE H PROTEIN"/>
    <property type="match status" value="1"/>
</dbReference>
<evidence type="ECO:0000313" key="4">
    <source>
        <dbReference type="Proteomes" id="UP001280121"/>
    </source>
</evidence>
<dbReference type="Gene3D" id="3.60.10.10">
    <property type="entry name" value="Endonuclease/exonuclease/phosphatase"/>
    <property type="match status" value="1"/>
</dbReference>